<dbReference type="HOGENOM" id="CLU_475731_0_0_1"/>
<evidence type="ECO:0000313" key="3">
    <source>
        <dbReference type="EMBL" id="EGG06199.1"/>
    </source>
</evidence>
<keyword evidence="4" id="KW-1185">Reference proteome</keyword>
<gene>
    <name evidence="3" type="ORF">MELLADRAFT_106882</name>
</gene>
<accession>F4RMY6</accession>
<feature type="chain" id="PRO_5003315286" description="Secreted protein" evidence="2">
    <location>
        <begin position="24"/>
        <end position="587"/>
    </location>
</feature>
<sequence>MANQMVELLMILLISALLHGTLAVQDNPLVVEHGLTGQPGFFDLNSLPEPEIEHELVNTNQVIQQTELETTRHQSSAPVVAEHGIISRPHIPYDFQDQGIPSKSTVEIDDKLYTSRKRKLRINYEFKIQMATEAIWHKISKLFPCIPANERDDFLRISMKDLLYPYFDLGSPGRVEAEKIQSERVVDEDNGTDIRFRLRSFQDVIPVPLLAAASISYAEKMLGDMSKWLRFDTAHNYVSWSGIWNRRTILPFVYFIMLCNPSYYMWERIEKITIRVWKAYYVEYIHGKPDYDIEVFSRFLLWHTEVMSHVARSSDLTEPPAESLVENLDASHSRASPITRIIRVLLRTTEYETYTSEASRNPRNQHLNRYLEKGWKEDEKKNYPTGKHESNSKSSLWGHWNAKSDQIERNTPNFHWPQIPNDLIETSKNLPVLLVREESILYQHVQGSSLSDFVTYHSKDFLDMMKHIHNPKRPELRSKFTEQDMYHALTYHLNFPDQYLPKESIPKETQTRYSLDLVSEFLDQDPESPKFRSFWSYFHLYKWNRSVNTTRKRKSMALRKSEYQTRVARIKSQDKSMPNKRIDLRKE</sequence>
<evidence type="ECO:0008006" key="5">
    <source>
        <dbReference type="Google" id="ProtNLM"/>
    </source>
</evidence>
<dbReference type="VEuPathDB" id="FungiDB:MELLADRAFT_106882"/>
<keyword evidence="2" id="KW-0732">Signal</keyword>
<dbReference type="InParanoid" id="F4RMY6"/>
<dbReference type="GeneID" id="18923021"/>
<dbReference type="KEGG" id="mlr:MELLADRAFT_106882"/>
<reference evidence="4" key="1">
    <citation type="journal article" date="2011" name="Proc. Natl. Acad. Sci. U.S.A.">
        <title>Obligate biotrophy features unraveled by the genomic analysis of rust fungi.</title>
        <authorList>
            <person name="Duplessis S."/>
            <person name="Cuomo C.A."/>
            <person name="Lin Y.-C."/>
            <person name="Aerts A."/>
            <person name="Tisserant E."/>
            <person name="Veneault-Fourrey C."/>
            <person name="Joly D.L."/>
            <person name="Hacquard S."/>
            <person name="Amselem J."/>
            <person name="Cantarel B.L."/>
            <person name="Chiu R."/>
            <person name="Coutinho P.M."/>
            <person name="Feau N."/>
            <person name="Field M."/>
            <person name="Frey P."/>
            <person name="Gelhaye E."/>
            <person name="Goldberg J."/>
            <person name="Grabherr M.G."/>
            <person name="Kodira C.D."/>
            <person name="Kohler A."/>
            <person name="Kuees U."/>
            <person name="Lindquist E.A."/>
            <person name="Lucas S.M."/>
            <person name="Mago R."/>
            <person name="Mauceli E."/>
            <person name="Morin E."/>
            <person name="Murat C."/>
            <person name="Pangilinan J.L."/>
            <person name="Park R."/>
            <person name="Pearson M."/>
            <person name="Quesneville H."/>
            <person name="Rouhier N."/>
            <person name="Sakthikumar S."/>
            <person name="Salamov A.A."/>
            <person name="Schmutz J."/>
            <person name="Selles B."/>
            <person name="Shapiro H."/>
            <person name="Tanguay P."/>
            <person name="Tuskan G.A."/>
            <person name="Henrissat B."/>
            <person name="Van de Peer Y."/>
            <person name="Rouze P."/>
            <person name="Ellis J.G."/>
            <person name="Dodds P.N."/>
            <person name="Schein J.E."/>
            <person name="Zhong S."/>
            <person name="Hamelin R.C."/>
            <person name="Grigoriev I.V."/>
            <person name="Szabo L.J."/>
            <person name="Martin F."/>
        </authorList>
    </citation>
    <scope>NUCLEOTIDE SEQUENCE [LARGE SCALE GENOMIC DNA]</scope>
    <source>
        <strain evidence="4">98AG31 / pathotype 3-4-7</strain>
    </source>
</reference>
<evidence type="ECO:0000256" key="1">
    <source>
        <dbReference type="SAM" id="MobiDB-lite"/>
    </source>
</evidence>
<organism evidence="4">
    <name type="scientific">Melampsora larici-populina (strain 98AG31 / pathotype 3-4-7)</name>
    <name type="common">Poplar leaf rust fungus</name>
    <dbReference type="NCBI Taxonomy" id="747676"/>
    <lineage>
        <taxon>Eukaryota</taxon>
        <taxon>Fungi</taxon>
        <taxon>Dikarya</taxon>
        <taxon>Basidiomycota</taxon>
        <taxon>Pucciniomycotina</taxon>
        <taxon>Pucciniomycetes</taxon>
        <taxon>Pucciniales</taxon>
        <taxon>Melampsoraceae</taxon>
        <taxon>Melampsora</taxon>
    </lineage>
</organism>
<dbReference type="RefSeq" id="XP_007410437.1">
    <property type="nucleotide sequence ID" value="XM_007410375.1"/>
</dbReference>
<feature type="signal peptide" evidence="2">
    <location>
        <begin position="1"/>
        <end position="23"/>
    </location>
</feature>
<feature type="region of interest" description="Disordered" evidence="1">
    <location>
        <begin position="567"/>
        <end position="587"/>
    </location>
</feature>
<proteinExistence type="predicted"/>
<evidence type="ECO:0000313" key="4">
    <source>
        <dbReference type="Proteomes" id="UP000001072"/>
    </source>
</evidence>
<dbReference type="AlphaFoldDB" id="F4RMY6"/>
<protein>
    <recommendedName>
        <fullName evidence="5">Secreted protein</fullName>
    </recommendedName>
</protein>
<evidence type="ECO:0000256" key="2">
    <source>
        <dbReference type="SAM" id="SignalP"/>
    </source>
</evidence>
<dbReference type="EMBL" id="GL883109">
    <property type="protein sequence ID" value="EGG06199.1"/>
    <property type="molecule type" value="Genomic_DNA"/>
</dbReference>
<dbReference type="Proteomes" id="UP000001072">
    <property type="component" value="Unassembled WGS sequence"/>
</dbReference>
<name>F4RMY6_MELLP</name>